<dbReference type="InterPro" id="IPR003675">
    <property type="entry name" value="Rce1/LyrA-like_dom"/>
</dbReference>
<reference evidence="4 5" key="1">
    <citation type="journal article" date="2015" name="Genome Announc.">
        <title>Expanding the biotechnology potential of lactobacilli through comparative genomics of 213 strains and associated genera.</title>
        <authorList>
            <person name="Sun Z."/>
            <person name="Harris H.M."/>
            <person name="McCann A."/>
            <person name="Guo C."/>
            <person name="Argimon S."/>
            <person name="Zhang W."/>
            <person name="Yang X."/>
            <person name="Jeffery I.B."/>
            <person name="Cooney J.C."/>
            <person name="Kagawa T.F."/>
            <person name="Liu W."/>
            <person name="Song Y."/>
            <person name="Salvetti E."/>
            <person name="Wrobel A."/>
            <person name="Rasinkangas P."/>
            <person name="Parkhill J."/>
            <person name="Rea M.C."/>
            <person name="O'Sullivan O."/>
            <person name="Ritari J."/>
            <person name="Douillard F.P."/>
            <person name="Paul Ross R."/>
            <person name="Yang R."/>
            <person name="Briner A.E."/>
            <person name="Felis G.E."/>
            <person name="de Vos W.M."/>
            <person name="Barrangou R."/>
            <person name="Klaenhammer T.R."/>
            <person name="Caufield P.W."/>
            <person name="Cui Y."/>
            <person name="Zhang H."/>
            <person name="O'Toole P.W."/>
        </authorList>
    </citation>
    <scope>NUCLEOTIDE SEQUENCE [LARGE SCALE GENOMIC DNA]</scope>
    <source>
        <strain evidence="4 5">DSM 14500</strain>
    </source>
</reference>
<dbReference type="Proteomes" id="UP000050872">
    <property type="component" value="Unassembled WGS sequence"/>
</dbReference>
<dbReference type="RefSeq" id="WP_057888825.1">
    <property type="nucleotide sequence ID" value="NZ_AZEZ01000099.1"/>
</dbReference>
<evidence type="ECO:0000256" key="2">
    <source>
        <dbReference type="SAM" id="Phobius"/>
    </source>
</evidence>
<comment type="similarity">
    <text evidence="1">Belongs to the UPF0177 family.</text>
</comment>
<organism evidence="4 5">
    <name type="scientific">Companilactobacillus mindensis DSM 14500</name>
    <dbReference type="NCBI Taxonomy" id="1423770"/>
    <lineage>
        <taxon>Bacteria</taxon>
        <taxon>Bacillati</taxon>
        <taxon>Bacillota</taxon>
        <taxon>Bacilli</taxon>
        <taxon>Lactobacillales</taxon>
        <taxon>Lactobacillaceae</taxon>
        <taxon>Companilactobacillus</taxon>
    </lineage>
</organism>
<keyword evidence="5" id="KW-1185">Reference proteome</keyword>
<dbReference type="PANTHER" id="PTHR43592">
    <property type="entry name" value="CAAX AMINO TERMINAL PROTEASE"/>
    <property type="match status" value="1"/>
</dbReference>
<evidence type="ECO:0000256" key="1">
    <source>
        <dbReference type="ARBA" id="ARBA00009067"/>
    </source>
</evidence>
<keyword evidence="2" id="KW-0472">Membrane</keyword>
<gene>
    <name evidence="4" type="ORF">FD29_GL001528</name>
</gene>
<evidence type="ECO:0000313" key="4">
    <source>
        <dbReference type="EMBL" id="KRL42877.1"/>
    </source>
</evidence>
<feature type="transmembrane region" description="Helical" evidence="2">
    <location>
        <begin position="12"/>
        <end position="29"/>
    </location>
</feature>
<proteinExistence type="inferred from homology"/>
<dbReference type="PATRIC" id="fig|1423770.3.peg.1567"/>
<keyword evidence="2" id="KW-0812">Transmembrane</keyword>
<sequence length="244" mass="27492">MKILKSNVSKIIIAFLIFPVVLMLVGLVIKKSSVTSIWQGVGDLIVFVLAYLLNRQYFQQKIYWFNQHNLSKQFTTSLPAIIIVAFLNSPVLTVADFQVKFRVIVVCLLVGLAEEYIFRGLLLSLFLELFHKNVYGAVIASSALFGLLHLINLKALSIGYVSSQVLFAMALGIIFGTIYVKTHNLSIVILLHALRDMFPMFSDKMMAEAAHVEFSVLSLYGMGIFLVIALFISYIQLRDFKIED</sequence>
<protein>
    <submittedName>
        <fullName evidence="4">Immunity protein PlnP</fullName>
    </submittedName>
</protein>
<dbReference type="PANTHER" id="PTHR43592:SF15">
    <property type="entry name" value="CAAX AMINO TERMINAL PROTEASE FAMILY PROTEIN"/>
    <property type="match status" value="1"/>
</dbReference>
<dbReference type="STRING" id="1423770.FD29_GL001528"/>
<feature type="transmembrane region" description="Helical" evidence="2">
    <location>
        <begin position="101"/>
        <end position="122"/>
    </location>
</feature>
<evidence type="ECO:0000313" key="5">
    <source>
        <dbReference type="Proteomes" id="UP000050872"/>
    </source>
</evidence>
<feature type="transmembrane region" description="Helical" evidence="2">
    <location>
        <begin position="74"/>
        <end position="95"/>
    </location>
</feature>
<dbReference type="EMBL" id="AZEZ01000099">
    <property type="protein sequence ID" value="KRL42877.1"/>
    <property type="molecule type" value="Genomic_DNA"/>
</dbReference>
<dbReference type="GO" id="GO:0004175">
    <property type="term" value="F:endopeptidase activity"/>
    <property type="evidence" value="ECO:0007669"/>
    <property type="project" value="UniProtKB-ARBA"/>
</dbReference>
<dbReference type="AlphaFoldDB" id="A0A0R1QDT5"/>
<feature type="transmembrane region" description="Helical" evidence="2">
    <location>
        <begin position="35"/>
        <end position="53"/>
    </location>
</feature>
<accession>A0A0R1QDT5</accession>
<evidence type="ECO:0000259" key="3">
    <source>
        <dbReference type="Pfam" id="PF02517"/>
    </source>
</evidence>
<feature type="transmembrane region" description="Helical" evidence="2">
    <location>
        <begin position="165"/>
        <end position="194"/>
    </location>
</feature>
<dbReference type="Pfam" id="PF02517">
    <property type="entry name" value="Rce1-like"/>
    <property type="match status" value="1"/>
</dbReference>
<keyword evidence="2" id="KW-1133">Transmembrane helix</keyword>
<feature type="domain" description="CAAX prenyl protease 2/Lysostaphin resistance protein A-like" evidence="3">
    <location>
        <begin position="101"/>
        <end position="197"/>
    </location>
</feature>
<dbReference type="OrthoDB" id="2311705at2"/>
<dbReference type="GO" id="GO:0080120">
    <property type="term" value="P:CAAX-box protein maturation"/>
    <property type="evidence" value="ECO:0007669"/>
    <property type="project" value="UniProtKB-ARBA"/>
</dbReference>
<feature type="transmembrane region" description="Helical" evidence="2">
    <location>
        <begin position="214"/>
        <end position="235"/>
    </location>
</feature>
<name>A0A0R1QDT5_9LACO</name>
<feature type="transmembrane region" description="Helical" evidence="2">
    <location>
        <begin position="134"/>
        <end position="153"/>
    </location>
</feature>
<comment type="caution">
    <text evidence="4">The sequence shown here is derived from an EMBL/GenBank/DDBJ whole genome shotgun (WGS) entry which is preliminary data.</text>
</comment>